<gene>
    <name evidence="1" type="ORF">EYF80_009335</name>
</gene>
<name>A0A4Z2IR59_9TELE</name>
<dbReference type="EMBL" id="SRLO01000055">
    <property type="protein sequence ID" value="TNN80311.1"/>
    <property type="molecule type" value="Genomic_DNA"/>
</dbReference>
<keyword evidence="2" id="KW-1185">Reference proteome</keyword>
<proteinExistence type="predicted"/>
<evidence type="ECO:0000313" key="2">
    <source>
        <dbReference type="Proteomes" id="UP000314294"/>
    </source>
</evidence>
<dbReference type="Proteomes" id="UP000314294">
    <property type="component" value="Unassembled WGS sequence"/>
</dbReference>
<sequence>MWSGIAVRYLKVQCTSVRTLQTQDLGQSPLVGSTAAKNNRAFSSHLRWQPALQPHALIVHGDGDESTESEEQRDGMMDYKGSRIILQASAFKSFWRYSSVQRPIRPVLWWAEPDSAVNFIRLYLLGLSDSGVQKHGPSRCFCTSSHSSVISEELTIESLQTPSVMQPIFLGKALQIRRIALFRITGRGDLDRDTSL</sequence>
<organism evidence="1 2">
    <name type="scientific">Liparis tanakae</name>
    <name type="common">Tanaka's snailfish</name>
    <dbReference type="NCBI Taxonomy" id="230148"/>
    <lineage>
        <taxon>Eukaryota</taxon>
        <taxon>Metazoa</taxon>
        <taxon>Chordata</taxon>
        <taxon>Craniata</taxon>
        <taxon>Vertebrata</taxon>
        <taxon>Euteleostomi</taxon>
        <taxon>Actinopterygii</taxon>
        <taxon>Neopterygii</taxon>
        <taxon>Teleostei</taxon>
        <taxon>Neoteleostei</taxon>
        <taxon>Acanthomorphata</taxon>
        <taxon>Eupercaria</taxon>
        <taxon>Perciformes</taxon>
        <taxon>Cottioidei</taxon>
        <taxon>Cottales</taxon>
        <taxon>Liparidae</taxon>
        <taxon>Liparis</taxon>
    </lineage>
</organism>
<protein>
    <submittedName>
        <fullName evidence="1">Uncharacterized protein</fullName>
    </submittedName>
</protein>
<comment type="caution">
    <text evidence="1">The sequence shown here is derived from an EMBL/GenBank/DDBJ whole genome shotgun (WGS) entry which is preliminary data.</text>
</comment>
<accession>A0A4Z2IR59</accession>
<reference evidence="1 2" key="1">
    <citation type="submission" date="2019-03" db="EMBL/GenBank/DDBJ databases">
        <title>First draft genome of Liparis tanakae, snailfish: a comprehensive survey of snailfish specific genes.</title>
        <authorList>
            <person name="Kim W."/>
            <person name="Song I."/>
            <person name="Jeong J.-H."/>
            <person name="Kim D."/>
            <person name="Kim S."/>
            <person name="Ryu S."/>
            <person name="Song J.Y."/>
            <person name="Lee S.K."/>
        </authorList>
    </citation>
    <scope>NUCLEOTIDE SEQUENCE [LARGE SCALE GENOMIC DNA]</scope>
    <source>
        <tissue evidence="1">Muscle</tissue>
    </source>
</reference>
<dbReference type="AlphaFoldDB" id="A0A4Z2IR59"/>
<evidence type="ECO:0000313" key="1">
    <source>
        <dbReference type="EMBL" id="TNN80311.1"/>
    </source>
</evidence>